<dbReference type="Gene3D" id="3.40.50.720">
    <property type="entry name" value="NAD(P)-binding Rossmann-like Domain"/>
    <property type="match status" value="1"/>
</dbReference>
<protein>
    <recommendedName>
        <fullName evidence="1">PRISE-like Rossmann-fold domain-containing protein</fullName>
    </recommendedName>
</protein>
<keyword evidence="3" id="KW-1185">Reference proteome</keyword>
<dbReference type="AlphaFoldDB" id="A0AA38Y120"/>
<name>A0AA38Y120_9EURO</name>
<comment type="caution">
    <text evidence="2">The sequence shown here is derived from an EMBL/GenBank/DDBJ whole genome shotgun (WGS) entry which is preliminary data.</text>
</comment>
<dbReference type="InterPro" id="IPR055222">
    <property type="entry name" value="PRISE-like_Rossmann-fold"/>
</dbReference>
<evidence type="ECO:0000259" key="1">
    <source>
        <dbReference type="Pfam" id="PF22917"/>
    </source>
</evidence>
<gene>
    <name evidence="2" type="ORF">H2204_007861</name>
</gene>
<dbReference type="CDD" id="cd08948">
    <property type="entry name" value="5beta-POR_like_SDR_a"/>
    <property type="match status" value="1"/>
</dbReference>
<dbReference type="InterPro" id="IPR036291">
    <property type="entry name" value="NAD(P)-bd_dom_sf"/>
</dbReference>
<feature type="domain" description="PRISE-like Rossmann-fold" evidence="1">
    <location>
        <begin position="5"/>
        <end position="388"/>
    </location>
</feature>
<accession>A0AA38Y120</accession>
<evidence type="ECO:0000313" key="2">
    <source>
        <dbReference type="EMBL" id="KAJ9632557.1"/>
    </source>
</evidence>
<dbReference type="PANTHER" id="PTHR32487:SF8">
    <property type="entry name" value="NAD-DEPENDENT EPIMERASE_DEHYDRATASE DOMAIN-CONTAINING PROTEIN"/>
    <property type="match status" value="1"/>
</dbReference>
<proteinExistence type="predicted"/>
<dbReference type="SUPFAM" id="SSF51735">
    <property type="entry name" value="NAD(P)-binding Rossmann-fold domains"/>
    <property type="match status" value="1"/>
</dbReference>
<organism evidence="2 3">
    <name type="scientific">Knufia peltigerae</name>
    <dbReference type="NCBI Taxonomy" id="1002370"/>
    <lineage>
        <taxon>Eukaryota</taxon>
        <taxon>Fungi</taxon>
        <taxon>Dikarya</taxon>
        <taxon>Ascomycota</taxon>
        <taxon>Pezizomycotina</taxon>
        <taxon>Eurotiomycetes</taxon>
        <taxon>Chaetothyriomycetidae</taxon>
        <taxon>Chaetothyriales</taxon>
        <taxon>Trichomeriaceae</taxon>
        <taxon>Knufia</taxon>
    </lineage>
</organism>
<dbReference type="PANTHER" id="PTHR32487">
    <property type="entry name" value="3-OXO-DELTA(4,5)-STEROID 5-BETA-REDUCTASE"/>
    <property type="match status" value="1"/>
</dbReference>
<sequence length="388" mass="44121">MSKNALVFGASGITGWSVVNELLSTSDDAQCFDRVIALTVRRLDAEAALWPESSKLQVVDGVDLTRGSKNDLASILRDKVPSIGSVTHLFFNSYKWAQDPKVESLVNSSMLERAVMVIEELCPKFEYLVLPTGTKAYGMHLLENFPYGDRLPLTEDLPRLPEPHASEMFYYWETDTLDRLSQDKTWTWCEVRPDLVVGFVPNDNAHCLAQTLAIYLSLYREVNGKNSKVPWPGTAKSYKVLSSQTSQDMLAKFSVWASLHPQLTGNGEAFNVLDSNRPSTWEERWHTICSLFDLEGIGYVEGTPSAESFMMTHRAKWDELTETHGLKSGHIDNNVANPYFFKNMLTLFDYDHQASMEKAYKLGFQASWDDRRSWDIAFQRFRMAKIIP</sequence>
<dbReference type="Pfam" id="PF22917">
    <property type="entry name" value="PRISE"/>
    <property type="match status" value="1"/>
</dbReference>
<dbReference type="EMBL" id="JAPDRN010000055">
    <property type="protein sequence ID" value="KAJ9632557.1"/>
    <property type="molecule type" value="Genomic_DNA"/>
</dbReference>
<dbReference type="Proteomes" id="UP001172681">
    <property type="component" value="Unassembled WGS sequence"/>
</dbReference>
<reference evidence="2" key="1">
    <citation type="submission" date="2022-10" db="EMBL/GenBank/DDBJ databases">
        <title>Culturing micro-colonial fungi from biological soil crusts in the Mojave desert and describing Neophaeococcomyces mojavensis, and introducing the new genera and species Taxawa tesnikishii.</title>
        <authorList>
            <person name="Kurbessoian T."/>
            <person name="Stajich J.E."/>
        </authorList>
    </citation>
    <scope>NUCLEOTIDE SEQUENCE</scope>
    <source>
        <strain evidence="2">TK_35</strain>
    </source>
</reference>
<evidence type="ECO:0000313" key="3">
    <source>
        <dbReference type="Proteomes" id="UP001172681"/>
    </source>
</evidence>